<dbReference type="Gene3D" id="3.40.50.720">
    <property type="entry name" value="NAD(P)-binding Rossmann-like Domain"/>
    <property type="match status" value="1"/>
</dbReference>
<accession>A0ABX8CVL9</accession>
<dbReference type="CDD" id="cd05233">
    <property type="entry name" value="SDR_c"/>
    <property type="match status" value="1"/>
</dbReference>
<reference evidence="2 3" key="1">
    <citation type="submission" date="2021-04" db="EMBL/GenBank/DDBJ databases">
        <title>Nocardia tengchongensis.</title>
        <authorList>
            <person name="Zhuang k."/>
            <person name="Ran Y."/>
            <person name="Li W."/>
        </authorList>
    </citation>
    <scope>NUCLEOTIDE SEQUENCE [LARGE SCALE GENOMIC DNA]</scope>
    <source>
        <strain evidence="2 3">CFH S0057</strain>
    </source>
</reference>
<dbReference type="InterPro" id="IPR020904">
    <property type="entry name" value="Sc_DH/Rdtase_CS"/>
</dbReference>
<dbReference type="EMBL" id="CP074371">
    <property type="protein sequence ID" value="QVI23947.1"/>
    <property type="molecule type" value="Genomic_DNA"/>
</dbReference>
<organism evidence="2 3">
    <name type="scientific">Nocardia tengchongensis</name>
    <dbReference type="NCBI Taxonomy" id="2055889"/>
    <lineage>
        <taxon>Bacteria</taxon>
        <taxon>Bacillati</taxon>
        <taxon>Actinomycetota</taxon>
        <taxon>Actinomycetes</taxon>
        <taxon>Mycobacteriales</taxon>
        <taxon>Nocardiaceae</taxon>
        <taxon>Nocardia</taxon>
    </lineage>
</organism>
<dbReference type="PRINTS" id="PR00081">
    <property type="entry name" value="GDHRDH"/>
</dbReference>
<dbReference type="PROSITE" id="PS00061">
    <property type="entry name" value="ADH_SHORT"/>
    <property type="match status" value="1"/>
</dbReference>
<comment type="similarity">
    <text evidence="1">Belongs to the short-chain dehydrogenases/reductases (SDR) family.</text>
</comment>
<protein>
    <submittedName>
        <fullName evidence="2">SDR family oxidoreductase</fullName>
    </submittedName>
</protein>
<sequence length="263" mass="27034">MFDLSLAGKVAVVTGASRGIGLAVTKALAAEGASVVAGSRTGSQDLTELAAHDGVRTPLIDLSTPEGPQQLIDDAVTAFGGIDILVNNIGAVIPRVQGFLAMTDEDWQWSLTTNLLVAVRTARAALPYLIQRGTAAIVTISSVNAYLPDPGVIDYSAAKAALSNFSKSLSKEFGPQGIRANTISPGPVTTGLWLGDQGVAAVVGAAASTDPDEVVRQAAADSVTGRFTHPQEVADLVLLLTSERTANVTGADFRIDGGLIQTL</sequence>
<dbReference type="PRINTS" id="PR00080">
    <property type="entry name" value="SDRFAMILY"/>
</dbReference>
<keyword evidence="3" id="KW-1185">Reference proteome</keyword>
<proteinExistence type="inferred from homology"/>
<gene>
    <name evidence="2" type="ORF">KHQ06_14785</name>
</gene>
<dbReference type="Proteomes" id="UP000683310">
    <property type="component" value="Chromosome"/>
</dbReference>
<dbReference type="Pfam" id="PF13561">
    <property type="entry name" value="adh_short_C2"/>
    <property type="match status" value="1"/>
</dbReference>
<dbReference type="InterPro" id="IPR036291">
    <property type="entry name" value="NAD(P)-bd_dom_sf"/>
</dbReference>
<name>A0ABX8CVL9_9NOCA</name>
<evidence type="ECO:0000256" key="1">
    <source>
        <dbReference type="ARBA" id="ARBA00006484"/>
    </source>
</evidence>
<evidence type="ECO:0000313" key="2">
    <source>
        <dbReference type="EMBL" id="QVI23947.1"/>
    </source>
</evidence>
<dbReference type="SUPFAM" id="SSF51735">
    <property type="entry name" value="NAD(P)-binding Rossmann-fold domains"/>
    <property type="match status" value="1"/>
</dbReference>
<dbReference type="InterPro" id="IPR002347">
    <property type="entry name" value="SDR_fam"/>
</dbReference>
<dbReference type="PANTHER" id="PTHR42760">
    <property type="entry name" value="SHORT-CHAIN DEHYDROGENASES/REDUCTASES FAMILY MEMBER"/>
    <property type="match status" value="1"/>
</dbReference>
<evidence type="ECO:0000313" key="3">
    <source>
        <dbReference type="Proteomes" id="UP000683310"/>
    </source>
</evidence>